<dbReference type="RefSeq" id="WP_101521647.1">
    <property type="nucleotide sequence ID" value="NZ_PKLZ01000008.1"/>
</dbReference>
<reference evidence="6" key="1">
    <citation type="submission" date="2017-11" db="EMBL/GenBank/DDBJ databases">
        <title>The draft genome sequence of Chromatocurvus sp. F02.</title>
        <authorList>
            <person name="Du Z.-J."/>
            <person name="Chang Y.-Q."/>
        </authorList>
    </citation>
    <scope>NUCLEOTIDE SEQUENCE [LARGE SCALE GENOMIC DNA]</scope>
    <source>
        <strain evidence="6">F02</strain>
    </source>
</reference>
<dbReference type="Proteomes" id="UP000234845">
    <property type="component" value="Unassembled WGS sequence"/>
</dbReference>
<keyword evidence="6" id="KW-1185">Reference proteome</keyword>
<dbReference type="InterPro" id="IPR045851">
    <property type="entry name" value="AMP-bd_C_sf"/>
</dbReference>
<evidence type="ECO:0000259" key="4">
    <source>
        <dbReference type="Pfam" id="PF13193"/>
    </source>
</evidence>
<evidence type="ECO:0000256" key="2">
    <source>
        <dbReference type="ARBA" id="ARBA00022598"/>
    </source>
</evidence>
<dbReference type="Gene3D" id="3.30.300.30">
    <property type="match status" value="1"/>
</dbReference>
<dbReference type="SUPFAM" id="SSF56801">
    <property type="entry name" value="Acetyl-CoA synthetase-like"/>
    <property type="match status" value="1"/>
</dbReference>
<proteinExistence type="inferred from homology"/>
<dbReference type="InterPro" id="IPR025110">
    <property type="entry name" value="AMP-bd_C"/>
</dbReference>
<dbReference type="Gene3D" id="3.40.50.12780">
    <property type="entry name" value="N-terminal domain of ligase-like"/>
    <property type="match status" value="1"/>
</dbReference>
<dbReference type="InterPro" id="IPR000873">
    <property type="entry name" value="AMP-dep_synth/lig_dom"/>
</dbReference>
<organism evidence="5 6">
    <name type="scientific">Kineobactrum sediminis</name>
    <dbReference type="NCBI Taxonomy" id="1905677"/>
    <lineage>
        <taxon>Bacteria</taxon>
        <taxon>Pseudomonadati</taxon>
        <taxon>Pseudomonadota</taxon>
        <taxon>Gammaproteobacteria</taxon>
        <taxon>Cellvibrionales</taxon>
        <taxon>Halieaceae</taxon>
        <taxon>Kineobactrum</taxon>
    </lineage>
</organism>
<evidence type="ECO:0000256" key="1">
    <source>
        <dbReference type="ARBA" id="ARBA00006432"/>
    </source>
</evidence>
<dbReference type="InterPro" id="IPR042099">
    <property type="entry name" value="ANL_N_sf"/>
</dbReference>
<gene>
    <name evidence="5" type="ORF">CWI75_11575</name>
</gene>
<dbReference type="InterPro" id="IPR020845">
    <property type="entry name" value="AMP-binding_CS"/>
</dbReference>
<evidence type="ECO:0000313" key="5">
    <source>
        <dbReference type="EMBL" id="PLW82395.1"/>
    </source>
</evidence>
<dbReference type="Pfam" id="PF00501">
    <property type="entry name" value="AMP-binding"/>
    <property type="match status" value="1"/>
</dbReference>
<dbReference type="OrthoDB" id="7315605at2"/>
<dbReference type="PANTHER" id="PTHR43201:SF5">
    <property type="entry name" value="MEDIUM-CHAIN ACYL-COA LIGASE ACSF2, MITOCHONDRIAL"/>
    <property type="match status" value="1"/>
</dbReference>
<evidence type="ECO:0000259" key="3">
    <source>
        <dbReference type="Pfam" id="PF00501"/>
    </source>
</evidence>
<accession>A0A2N5Y1X3</accession>
<evidence type="ECO:0000313" key="6">
    <source>
        <dbReference type="Proteomes" id="UP000234845"/>
    </source>
</evidence>
<comment type="caution">
    <text evidence="5">The sequence shown here is derived from an EMBL/GenBank/DDBJ whole genome shotgun (WGS) entry which is preliminary data.</text>
</comment>
<dbReference type="PANTHER" id="PTHR43201">
    <property type="entry name" value="ACYL-COA SYNTHETASE"/>
    <property type="match status" value="1"/>
</dbReference>
<dbReference type="Pfam" id="PF13193">
    <property type="entry name" value="AMP-binding_C"/>
    <property type="match status" value="1"/>
</dbReference>
<keyword evidence="2 5" id="KW-0436">Ligase</keyword>
<dbReference type="AlphaFoldDB" id="A0A2N5Y1X3"/>
<feature type="domain" description="AMP-binding enzyme C-terminal" evidence="4">
    <location>
        <begin position="430"/>
        <end position="511"/>
    </location>
</feature>
<comment type="similarity">
    <text evidence="1">Belongs to the ATP-dependent AMP-binding enzyme family.</text>
</comment>
<sequence length="543" mass="59182">MSTVYQIFAATAAQAGNSAFLHIPAAATRAYAEGAVDLTYAEALSGIDELAVHYQRQGYAHPMRVALVLENRADFFLHWLALNSLGCSVIPISRDMQDDEIAYFLEHGEACLVVALAEARQHLAQLCAALDNPLPVVSCDDLATLPAAVTRGDDCTPGGNTECALLYTSGSTGKPKACILDNSYFIFAGEWYNALGGLAALRYGRERLLTPLPLTHMNAMAVSTMAMVMSAGCIVQLDRFHPREWWQTVRESDATIVHYLGVLPAILLELPEAADDDFSGRVRFGFGAGVNPKHHALFEQRFGFPLLEAWAMTESGVGGSIIANREPRHIGTCCFGKPPETLEYQLVDEHKQPVAPGQEGELRVRAAGADPRRGFFSGYLKNPEATTEAWLDGWLNTGDVVREGPDGSLHFVDRRKNVIRRSGENISALEVEAALISHPRIQQVVVTAVPDEIRGDEVAAVIIASGTDTGENDRQALADDITRHCLQQLAYYKAPGYILFCDTLPVTASNKPRRADIKALARERVSAGEALDTRSLKKRQPSQ</sequence>
<dbReference type="PROSITE" id="PS00455">
    <property type="entry name" value="AMP_BINDING"/>
    <property type="match status" value="1"/>
</dbReference>
<dbReference type="GO" id="GO:0006631">
    <property type="term" value="P:fatty acid metabolic process"/>
    <property type="evidence" value="ECO:0007669"/>
    <property type="project" value="TreeGrafter"/>
</dbReference>
<dbReference type="GO" id="GO:0031956">
    <property type="term" value="F:medium-chain fatty acid-CoA ligase activity"/>
    <property type="evidence" value="ECO:0007669"/>
    <property type="project" value="TreeGrafter"/>
</dbReference>
<feature type="domain" description="AMP-dependent synthetase/ligase" evidence="3">
    <location>
        <begin position="30"/>
        <end position="367"/>
    </location>
</feature>
<dbReference type="EMBL" id="PKLZ01000008">
    <property type="protein sequence ID" value="PLW82395.1"/>
    <property type="molecule type" value="Genomic_DNA"/>
</dbReference>
<name>A0A2N5Y1X3_9GAMM</name>
<protein>
    <submittedName>
        <fullName evidence="5">ATP-dependent acyl-CoA ligase</fullName>
    </submittedName>
</protein>